<feature type="transmembrane region" description="Helical" evidence="8">
    <location>
        <begin position="90"/>
        <end position="111"/>
    </location>
</feature>
<comment type="caution">
    <text evidence="10">The sequence shown here is derived from an EMBL/GenBank/DDBJ whole genome shotgun (WGS) entry which is preliminary data.</text>
</comment>
<dbReference type="InterPro" id="IPR050297">
    <property type="entry name" value="LipidA_mod_glycosyltrf_83"/>
</dbReference>
<feature type="transmembrane region" description="Helical" evidence="8">
    <location>
        <begin position="314"/>
        <end position="332"/>
    </location>
</feature>
<sequence length="561" mass="62537">MNIIGRFNKYLIAILALALVLRIVGLSEFPVGFTQDEAGLGYDAYSILKTGKDMWGETLPLTLRSFGDYKLPLYSYLAIPSVSIFGLSEFAVRLPGAIFGTLAILACYLMVKKLTENENLAIYSALFLALSPWHVSLSRGAFEANLTTFFIPLGVWSFLEGMKNSKMMTAAAILFGLNLFTYHPARIFTPLIVAALVFINKKQFFEDLAKYKLSVFIFLFFLGVALFTAFWGGAATRGADLAIFNPTDNWASVSDRRYEGVMEGLPNWASRIFSNKVTYVLRTFTHNYLTYVSPGFLFIQGAGEWTYGMISGRGVLYLFEIILLIAAIVAIVKRQSFKGVDFILVWLILAPIPAALTKGSGYAANRVTVILPAILILSAYGLVYLQGVLKDKFRNFNIGKYLVPGVIFVLILSFIGFAEDYLYHAPPKGAEAMKYGMGEAVSYINENQAKYDQIVVSRSLGVPHIWVAFYGKLDPKLVQDASLKWAEQQQESGVVYTDQLGSYRLGKYVFGDINLEDIVRTGKKSLVMGRPWEFKENMNIVKTVNYPNQVPLVLIVDPSVK</sequence>
<dbReference type="GO" id="GO:0009103">
    <property type="term" value="P:lipopolysaccharide biosynthetic process"/>
    <property type="evidence" value="ECO:0007669"/>
    <property type="project" value="UniProtKB-ARBA"/>
</dbReference>
<proteinExistence type="predicted"/>
<keyword evidence="3" id="KW-0328">Glycosyltransferase</keyword>
<keyword evidence="4" id="KW-0808">Transferase</keyword>
<feature type="transmembrane region" description="Helical" evidence="8">
    <location>
        <begin position="120"/>
        <end position="136"/>
    </location>
</feature>
<evidence type="ECO:0000259" key="9">
    <source>
        <dbReference type="Pfam" id="PF13231"/>
    </source>
</evidence>
<dbReference type="PANTHER" id="PTHR33908">
    <property type="entry name" value="MANNOSYLTRANSFERASE YKCB-RELATED"/>
    <property type="match status" value="1"/>
</dbReference>
<feature type="transmembrane region" description="Helical" evidence="8">
    <location>
        <begin position="339"/>
        <end position="357"/>
    </location>
</feature>
<dbReference type="AlphaFoldDB" id="A0A1F8DKU1"/>
<evidence type="ECO:0000256" key="6">
    <source>
        <dbReference type="ARBA" id="ARBA00022989"/>
    </source>
</evidence>
<dbReference type="InterPro" id="IPR038731">
    <property type="entry name" value="RgtA/B/C-like"/>
</dbReference>
<keyword evidence="2" id="KW-1003">Cell membrane</keyword>
<dbReference type="Pfam" id="PF13231">
    <property type="entry name" value="PMT_2"/>
    <property type="match status" value="1"/>
</dbReference>
<dbReference type="EMBL" id="MGIM01000030">
    <property type="protein sequence ID" value="OGM89036.1"/>
    <property type="molecule type" value="Genomic_DNA"/>
</dbReference>
<evidence type="ECO:0000313" key="11">
    <source>
        <dbReference type="Proteomes" id="UP000176271"/>
    </source>
</evidence>
<protein>
    <recommendedName>
        <fullName evidence="9">Glycosyltransferase RgtA/B/C/D-like domain-containing protein</fullName>
    </recommendedName>
</protein>
<dbReference type="STRING" id="1802552.A2597_01430"/>
<reference evidence="10 11" key="1">
    <citation type="journal article" date="2016" name="Nat. Commun.">
        <title>Thousands of microbial genomes shed light on interconnected biogeochemical processes in an aquifer system.</title>
        <authorList>
            <person name="Anantharaman K."/>
            <person name="Brown C.T."/>
            <person name="Hug L.A."/>
            <person name="Sharon I."/>
            <person name="Castelle C.J."/>
            <person name="Probst A.J."/>
            <person name="Thomas B.C."/>
            <person name="Singh A."/>
            <person name="Wilkins M.J."/>
            <person name="Karaoz U."/>
            <person name="Brodie E.L."/>
            <person name="Williams K.H."/>
            <person name="Hubbard S.S."/>
            <person name="Banfield J.F."/>
        </authorList>
    </citation>
    <scope>NUCLEOTIDE SEQUENCE [LARGE SCALE GENOMIC DNA]</scope>
</reference>
<dbReference type="GO" id="GO:0005886">
    <property type="term" value="C:plasma membrane"/>
    <property type="evidence" value="ECO:0007669"/>
    <property type="project" value="UniProtKB-SubCell"/>
</dbReference>
<evidence type="ECO:0000256" key="4">
    <source>
        <dbReference type="ARBA" id="ARBA00022679"/>
    </source>
</evidence>
<keyword evidence="5 8" id="KW-0812">Transmembrane</keyword>
<feature type="transmembrane region" description="Helical" evidence="8">
    <location>
        <begin position="142"/>
        <end position="159"/>
    </location>
</feature>
<dbReference type="PANTHER" id="PTHR33908:SF11">
    <property type="entry name" value="MEMBRANE PROTEIN"/>
    <property type="match status" value="1"/>
</dbReference>
<evidence type="ECO:0000256" key="1">
    <source>
        <dbReference type="ARBA" id="ARBA00004651"/>
    </source>
</evidence>
<name>A0A1F8DKU1_9BACT</name>
<keyword evidence="6 8" id="KW-1133">Transmembrane helix</keyword>
<evidence type="ECO:0000256" key="7">
    <source>
        <dbReference type="ARBA" id="ARBA00023136"/>
    </source>
</evidence>
<evidence type="ECO:0000256" key="8">
    <source>
        <dbReference type="SAM" id="Phobius"/>
    </source>
</evidence>
<organism evidence="10 11">
    <name type="scientific">Candidatus Woesebacteria bacterium RIFOXYD1_FULL_46_19</name>
    <dbReference type="NCBI Taxonomy" id="1802552"/>
    <lineage>
        <taxon>Bacteria</taxon>
        <taxon>Candidatus Woeseibacteriota</taxon>
    </lineage>
</organism>
<gene>
    <name evidence="10" type="ORF">A2597_01430</name>
</gene>
<feature type="domain" description="Glycosyltransferase RgtA/B/C/D-like" evidence="9">
    <location>
        <begin position="72"/>
        <end position="223"/>
    </location>
</feature>
<evidence type="ECO:0000256" key="2">
    <source>
        <dbReference type="ARBA" id="ARBA00022475"/>
    </source>
</evidence>
<feature type="transmembrane region" description="Helical" evidence="8">
    <location>
        <begin position="171"/>
        <end position="199"/>
    </location>
</feature>
<dbReference type="Proteomes" id="UP000176271">
    <property type="component" value="Unassembled WGS sequence"/>
</dbReference>
<feature type="transmembrane region" description="Helical" evidence="8">
    <location>
        <begin position="401"/>
        <end position="418"/>
    </location>
</feature>
<feature type="transmembrane region" description="Helical" evidence="8">
    <location>
        <begin position="288"/>
        <end position="308"/>
    </location>
</feature>
<feature type="transmembrane region" description="Helical" evidence="8">
    <location>
        <begin position="369"/>
        <end position="389"/>
    </location>
</feature>
<evidence type="ECO:0000256" key="5">
    <source>
        <dbReference type="ARBA" id="ARBA00022692"/>
    </source>
</evidence>
<comment type="subcellular location">
    <subcellularLocation>
        <location evidence="1">Cell membrane</location>
        <topology evidence="1">Multi-pass membrane protein</topology>
    </subcellularLocation>
</comment>
<feature type="transmembrane region" description="Helical" evidence="8">
    <location>
        <begin position="211"/>
        <end position="231"/>
    </location>
</feature>
<keyword evidence="7 8" id="KW-0472">Membrane</keyword>
<evidence type="ECO:0000313" key="10">
    <source>
        <dbReference type="EMBL" id="OGM89036.1"/>
    </source>
</evidence>
<accession>A0A1F8DKU1</accession>
<dbReference type="GO" id="GO:0016763">
    <property type="term" value="F:pentosyltransferase activity"/>
    <property type="evidence" value="ECO:0007669"/>
    <property type="project" value="TreeGrafter"/>
</dbReference>
<evidence type="ECO:0000256" key="3">
    <source>
        <dbReference type="ARBA" id="ARBA00022676"/>
    </source>
</evidence>